<dbReference type="CDD" id="cd04453">
    <property type="entry name" value="S1_RNase_E"/>
    <property type="match status" value="1"/>
</dbReference>
<comment type="cofactor">
    <cofactor evidence="1">
        <name>Mg(2+)</name>
        <dbReference type="ChEBI" id="CHEBI:18420"/>
    </cofactor>
</comment>
<name>A0A859FI19_9BACI</name>
<keyword evidence="2" id="KW-0479">Metal-binding</keyword>
<dbReference type="EMBL" id="CP041372">
    <property type="protein sequence ID" value="QKS71836.1"/>
    <property type="molecule type" value="Genomic_DNA"/>
</dbReference>
<proteinExistence type="predicted"/>
<evidence type="ECO:0000256" key="2">
    <source>
        <dbReference type="ARBA" id="ARBA00022723"/>
    </source>
</evidence>
<keyword evidence="5" id="KW-0694">RNA-binding</keyword>
<dbReference type="Proteomes" id="UP000318138">
    <property type="component" value="Chromosome"/>
</dbReference>
<evidence type="ECO:0000256" key="1">
    <source>
        <dbReference type="ARBA" id="ARBA00001946"/>
    </source>
</evidence>
<dbReference type="PANTHER" id="PTHR30001:SF0">
    <property type="entry name" value="RIBONUCLEASE G"/>
    <property type="match status" value="1"/>
</dbReference>
<dbReference type="GO" id="GO:0006364">
    <property type="term" value="P:rRNA processing"/>
    <property type="evidence" value="ECO:0007669"/>
    <property type="project" value="TreeGrafter"/>
</dbReference>
<dbReference type="SUPFAM" id="SSF50249">
    <property type="entry name" value="Nucleic acid-binding proteins"/>
    <property type="match status" value="1"/>
</dbReference>
<evidence type="ECO:0000256" key="5">
    <source>
        <dbReference type="ARBA" id="ARBA00022884"/>
    </source>
</evidence>
<dbReference type="InterPro" id="IPR012340">
    <property type="entry name" value="NA-bd_OB-fold"/>
</dbReference>
<reference evidence="8" key="1">
    <citation type="submission" date="2019-07" db="EMBL/GenBank/DDBJ databases">
        <title>Bacillus alkalisoli sp. nov. isolated from saline soil.</title>
        <authorList>
            <person name="Sun J.-Q."/>
            <person name="Xu L."/>
        </authorList>
    </citation>
    <scope>NUCLEOTIDE SEQUENCE [LARGE SCALE GENOMIC DNA]</scope>
    <source>
        <strain evidence="8">M4U3P1</strain>
    </source>
</reference>
<keyword evidence="3" id="KW-0378">Hydrolase</keyword>
<evidence type="ECO:0000256" key="3">
    <source>
        <dbReference type="ARBA" id="ARBA00022801"/>
    </source>
</evidence>
<evidence type="ECO:0000256" key="4">
    <source>
        <dbReference type="ARBA" id="ARBA00022842"/>
    </source>
</evidence>
<evidence type="ECO:0000259" key="6">
    <source>
        <dbReference type="PROSITE" id="PS50126"/>
    </source>
</evidence>
<dbReference type="Pfam" id="PF10150">
    <property type="entry name" value="RNase_E_G"/>
    <property type="match status" value="1"/>
</dbReference>
<dbReference type="GO" id="GO:0016787">
    <property type="term" value="F:hydrolase activity"/>
    <property type="evidence" value="ECO:0007669"/>
    <property type="project" value="UniProtKB-KW"/>
</dbReference>
<accession>A0A859FI19</accession>
<evidence type="ECO:0000313" key="7">
    <source>
        <dbReference type="EMBL" id="QKS71836.1"/>
    </source>
</evidence>
<keyword evidence="4" id="KW-0460">Magnesium</keyword>
<dbReference type="PANTHER" id="PTHR30001">
    <property type="entry name" value="RIBONUCLEASE"/>
    <property type="match status" value="1"/>
</dbReference>
<dbReference type="GO" id="GO:0046872">
    <property type="term" value="F:metal ion binding"/>
    <property type="evidence" value="ECO:0007669"/>
    <property type="project" value="UniProtKB-KW"/>
</dbReference>
<dbReference type="Gene3D" id="2.40.50.140">
    <property type="entry name" value="Nucleic acid-binding proteins"/>
    <property type="match status" value="1"/>
</dbReference>
<dbReference type="SMART" id="SM00316">
    <property type="entry name" value="S1"/>
    <property type="match status" value="1"/>
</dbReference>
<dbReference type="InterPro" id="IPR019307">
    <property type="entry name" value="RNA-bd_AU-1/RNase_E/G"/>
</dbReference>
<feature type="domain" description="S1 motif" evidence="6">
    <location>
        <begin position="36"/>
        <end position="115"/>
    </location>
</feature>
<protein>
    <submittedName>
        <fullName evidence="7">Ribonuclease E/G</fullName>
    </submittedName>
</protein>
<dbReference type="AlphaFoldDB" id="A0A859FI19"/>
<dbReference type="PROSITE" id="PS50126">
    <property type="entry name" value="S1"/>
    <property type="match status" value="1"/>
</dbReference>
<dbReference type="KEGG" id="psua:FLK61_34780"/>
<gene>
    <name evidence="7" type="ORF">FLK61_34780</name>
</gene>
<dbReference type="GO" id="GO:0004540">
    <property type="term" value="F:RNA nuclease activity"/>
    <property type="evidence" value="ECO:0007669"/>
    <property type="project" value="InterPro"/>
</dbReference>
<organism evidence="7 8">
    <name type="scientific">Paenalkalicoccus suaedae</name>
    <dbReference type="NCBI Taxonomy" id="2592382"/>
    <lineage>
        <taxon>Bacteria</taxon>
        <taxon>Bacillati</taxon>
        <taxon>Bacillota</taxon>
        <taxon>Bacilli</taxon>
        <taxon>Bacillales</taxon>
        <taxon>Bacillaceae</taxon>
        <taxon>Paenalkalicoccus</taxon>
    </lineage>
</organism>
<sequence length="463" mass="52639">MQVVLDKGPVGHRGALIEGGNVVEWLFDQRDELRQGMIVVGRIDQVLKGMDAAFVDVGGEQNGYLNVKETREYQEAKLGEEEPPALSSVLKVGVYVLAQVKKEAAGTKGPTLSLLLQLPGVYTVYMPFGGYVAISKKMQSEDTRKEWRAALTPLMQEGEGMILRTSAENVDYEVIETEIKELRGKYEALSTEHKPGTILYDESSVEHRVARDFLGDEQVEIVTSDAALAKKWRGNERVSWQRQSVWKTYELQRALEKTLQSHVWLRNGASLRIEQTEAMTIIDVNSTKFTGKTNLNETAFQVNKEAAEQVARELRKRNLSGIILIDFVDMKHEKERQKIIAAMRQALRADSTITNVIGFTALGIMEMTRKKTSPSIWERVTRSVREEIPWRLEEELWQLEQELLELDEDVLVIGMSNRLKQAFEGSLLAHDETRRIVVKELDDRDHYRILQTGSHAEIDGNSR</sequence>
<dbReference type="GO" id="GO:0003723">
    <property type="term" value="F:RNA binding"/>
    <property type="evidence" value="ECO:0007669"/>
    <property type="project" value="UniProtKB-KW"/>
</dbReference>
<evidence type="ECO:0000313" key="8">
    <source>
        <dbReference type="Proteomes" id="UP000318138"/>
    </source>
</evidence>
<dbReference type="RefSeq" id="WP_176009820.1">
    <property type="nucleotide sequence ID" value="NZ_CP041372.2"/>
</dbReference>
<dbReference type="InterPro" id="IPR003029">
    <property type="entry name" value="S1_domain"/>
</dbReference>
<dbReference type="InterPro" id="IPR004659">
    <property type="entry name" value="RNase_E/G"/>
</dbReference>
<dbReference type="GO" id="GO:0005737">
    <property type="term" value="C:cytoplasm"/>
    <property type="evidence" value="ECO:0007669"/>
    <property type="project" value="TreeGrafter"/>
</dbReference>
<keyword evidence="8" id="KW-1185">Reference proteome</keyword>